<dbReference type="AlphaFoldDB" id="A0A1Y5IK91"/>
<comment type="subcellular location">
    <subcellularLocation>
        <location evidence="1">Nucleus</location>
    </subcellularLocation>
</comment>
<evidence type="ECO:0000256" key="10">
    <source>
        <dbReference type="ARBA" id="ARBA00022771"/>
    </source>
</evidence>
<keyword evidence="11" id="KW-0862">Zinc</keyword>
<accession>A0A1Y5IK91</accession>
<protein>
    <recommendedName>
        <fullName evidence="4">DNA polymerase kappa</fullName>
        <ecNumber evidence="3">2.7.7.7</ecNumber>
    </recommendedName>
</protein>
<dbReference type="FunFam" id="3.40.1170.60:FF:000012">
    <property type="entry name" value="Putative DNA-directed polymerase kappa"/>
    <property type="match status" value="1"/>
</dbReference>
<evidence type="ECO:0000256" key="16">
    <source>
        <dbReference type="ARBA" id="ARBA00049244"/>
    </source>
</evidence>
<evidence type="ECO:0000256" key="1">
    <source>
        <dbReference type="ARBA" id="ARBA00004123"/>
    </source>
</evidence>
<dbReference type="InterPro" id="IPR041298">
    <property type="entry name" value="UBZ3"/>
</dbReference>
<evidence type="ECO:0000256" key="8">
    <source>
        <dbReference type="ARBA" id="ARBA00022723"/>
    </source>
</evidence>
<dbReference type="PANTHER" id="PTHR11076:SF33">
    <property type="entry name" value="DNA POLYMERASE KAPPA"/>
    <property type="match status" value="1"/>
</dbReference>
<keyword evidence="6" id="KW-0548">Nucleotidyltransferase</keyword>
<keyword evidence="9" id="KW-0227">DNA damage</keyword>
<comment type="similarity">
    <text evidence="2">Belongs to the DNA polymerase type-Y family.</text>
</comment>
<keyword evidence="5" id="KW-0808">Transferase</keyword>
<evidence type="ECO:0000256" key="15">
    <source>
        <dbReference type="ARBA" id="ARBA00023242"/>
    </source>
</evidence>
<dbReference type="InterPro" id="IPR043502">
    <property type="entry name" value="DNA/RNA_pol_sf"/>
</dbReference>
<dbReference type="Proteomes" id="UP000195557">
    <property type="component" value="Unassembled WGS sequence"/>
</dbReference>
<evidence type="ECO:0000256" key="12">
    <source>
        <dbReference type="ARBA" id="ARBA00022842"/>
    </source>
</evidence>
<dbReference type="GO" id="GO:0006260">
    <property type="term" value="P:DNA replication"/>
    <property type="evidence" value="ECO:0007669"/>
    <property type="project" value="UniProtKB-KW"/>
</dbReference>
<keyword evidence="15" id="KW-0539">Nucleus</keyword>
<dbReference type="CDD" id="cd03586">
    <property type="entry name" value="PolY_Pol_IV_kappa"/>
    <property type="match status" value="1"/>
</dbReference>
<evidence type="ECO:0000256" key="17">
    <source>
        <dbReference type="SAM" id="MobiDB-lite"/>
    </source>
</evidence>
<keyword evidence="10" id="KW-0863">Zinc-finger</keyword>
<dbReference type="PANTHER" id="PTHR11076">
    <property type="entry name" value="DNA REPAIR POLYMERASE UMUC / TRANSFERASE FAMILY MEMBER"/>
    <property type="match status" value="1"/>
</dbReference>
<dbReference type="FunFam" id="1.10.150.810:FF:000003">
    <property type="entry name" value="DNA polymerase kappa subunit"/>
    <property type="match status" value="1"/>
</dbReference>
<dbReference type="Gene3D" id="1.10.150.810">
    <property type="match status" value="2"/>
</dbReference>
<dbReference type="PROSITE" id="PS50173">
    <property type="entry name" value="UMUC"/>
    <property type="match status" value="1"/>
</dbReference>
<dbReference type="SUPFAM" id="SSF100879">
    <property type="entry name" value="Lesion bypass DNA polymerase (Y-family), little finger domain"/>
    <property type="match status" value="1"/>
</dbReference>
<evidence type="ECO:0000259" key="19">
    <source>
        <dbReference type="PROSITE" id="PS51907"/>
    </source>
</evidence>
<evidence type="ECO:0000256" key="9">
    <source>
        <dbReference type="ARBA" id="ARBA00022763"/>
    </source>
</evidence>
<dbReference type="EC" id="2.7.7.7" evidence="3"/>
<feature type="domain" description="UBZ3-type" evidence="19">
    <location>
        <begin position="536"/>
        <end position="570"/>
    </location>
</feature>
<evidence type="ECO:0000256" key="2">
    <source>
        <dbReference type="ARBA" id="ARBA00010945"/>
    </source>
</evidence>
<evidence type="ECO:0000313" key="20">
    <source>
        <dbReference type="EMBL" id="OUS47492.1"/>
    </source>
</evidence>
<name>A0A1Y5IK91_OSTTA</name>
<evidence type="ECO:0000256" key="4">
    <source>
        <dbReference type="ARBA" id="ARBA00016178"/>
    </source>
</evidence>
<dbReference type="Pfam" id="PF18439">
    <property type="entry name" value="zf_UBZ"/>
    <property type="match status" value="1"/>
</dbReference>
<dbReference type="InterPro" id="IPR043128">
    <property type="entry name" value="Rev_trsase/Diguanyl_cyclase"/>
</dbReference>
<dbReference type="eggNOG" id="KOG2094">
    <property type="taxonomic scope" value="Eukaryota"/>
</dbReference>
<dbReference type="SUPFAM" id="SSF56672">
    <property type="entry name" value="DNA/RNA polymerases"/>
    <property type="match status" value="1"/>
</dbReference>
<dbReference type="GO" id="GO:0006281">
    <property type="term" value="P:DNA repair"/>
    <property type="evidence" value="ECO:0007669"/>
    <property type="project" value="UniProtKB-KW"/>
</dbReference>
<keyword evidence="13" id="KW-0239">DNA-directed DNA polymerase</keyword>
<keyword evidence="14" id="KW-0234">DNA repair</keyword>
<dbReference type="GO" id="GO:0005634">
    <property type="term" value="C:nucleus"/>
    <property type="evidence" value="ECO:0007669"/>
    <property type="project" value="UniProtKB-SubCell"/>
</dbReference>
<gene>
    <name evidence="20" type="ORF">BE221DRAFT_204709</name>
</gene>
<feature type="region of interest" description="Disordered" evidence="17">
    <location>
        <begin position="1"/>
        <end position="77"/>
    </location>
</feature>
<feature type="domain" description="UmuC" evidence="18">
    <location>
        <begin position="165"/>
        <end position="348"/>
    </location>
</feature>
<dbReference type="InterPro" id="IPR036775">
    <property type="entry name" value="DNA_pol_Y-fam_lit_finger_sf"/>
</dbReference>
<reference evidence="20" key="1">
    <citation type="submission" date="2017-04" db="EMBL/GenBank/DDBJ databases">
        <title>Population genomics of picophytoplankton unveils novel chromosome hypervariability.</title>
        <authorList>
            <consortium name="DOE Joint Genome Institute"/>
            <person name="Blanc-Mathieu R."/>
            <person name="Krasovec M."/>
            <person name="Hebrard M."/>
            <person name="Yau S."/>
            <person name="Desgranges E."/>
            <person name="Martin J."/>
            <person name="Schackwitz W."/>
            <person name="Kuo A."/>
            <person name="Salin G."/>
            <person name="Donnadieu C."/>
            <person name="Desdevises Y."/>
            <person name="Sanchez-Ferandin S."/>
            <person name="Moreau H."/>
            <person name="Rivals E."/>
            <person name="Grigoriev I.V."/>
            <person name="Grimsley N."/>
            <person name="Eyre-Walker A."/>
            <person name="Piganeau G."/>
        </authorList>
    </citation>
    <scope>NUCLEOTIDE SEQUENCE [LARGE SCALE GENOMIC DNA]</scope>
    <source>
        <strain evidence="20">RCC 1115</strain>
    </source>
</reference>
<evidence type="ECO:0000259" key="18">
    <source>
        <dbReference type="PROSITE" id="PS50173"/>
    </source>
</evidence>
<feature type="compositionally biased region" description="Basic and acidic residues" evidence="17">
    <location>
        <begin position="37"/>
        <end position="56"/>
    </location>
</feature>
<comment type="catalytic activity">
    <reaction evidence="16">
        <text>DNA(n) + a 2'-deoxyribonucleoside 5'-triphosphate = DNA(n+1) + diphosphate</text>
        <dbReference type="Rhea" id="RHEA:22508"/>
        <dbReference type="Rhea" id="RHEA-COMP:17339"/>
        <dbReference type="Rhea" id="RHEA-COMP:17340"/>
        <dbReference type="ChEBI" id="CHEBI:33019"/>
        <dbReference type="ChEBI" id="CHEBI:61560"/>
        <dbReference type="ChEBI" id="CHEBI:173112"/>
        <dbReference type="EC" id="2.7.7.7"/>
    </reaction>
</comment>
<organism evidence="20">
    <name type="scientific">Ostreococcus tauri</name>
    <name type="common">Marine green alga</name>
    <dbReference type="NCBI Taxonomy" id="70448"/>
    <lineage>
        <taxon>Eukaryota</taxon>
        <taxon>Viridiplantae</taxon>
        <taxon>Chlorophyta</taxon>
        <taxon>Mamiellophyceae</taxon>
        <taxon>Mamiellales</taxon>
        <taxon>Bathycoccaceae</taxon>
        <taxon>Ostreococcus</taxon>
    </lineage>
</organism>
<dbReference type="Pfam" id="PF00817">
    <property type="entry name" value="IMS"/>
    <property type="match status" value="1"/>
</dbReference>
<dbReference type="InterPro" id="IPR050116">
    <property type="entry name" value="DNA_polymerase-Y"/>
</dbReference>
<dbReference type="Gene3D" id="3.40.1170.60">
    <property type="match status" value="1"/>
</dbReference>
<proteinExistence type="inferred from homology"/>
<evidence type="ECO:0000256" key="11">
    <source>
        <dbReference type="ARBA" id="ARBA00022833"/>
    </source>
</evidence>
<evidence type="ECO:0000256" key="14">
    <source>
        <dbReference type="ARBA" id="ARBA00023204"/>
    </source>
</evidence>
<dbReference type="GO" id="GO:0003684">
    <property type="term" value="F:damaged DNA binding"/>
    <property type="evidence" value="ECO:0007669"/>
    <property type="project" value="InterPro"/>
</dbReference>
<dbReference type="GO" id="GO:0042276">
    <property type="term" value="P:error-prone translesion synthesis"/>
    <property type="evidence" value="ECO:0007669"/>
    <property type="project" value="TreeGrafter"/>
</dbReference>
<evidence type="ECO:0000256" key="7">
    <source>
        <dbReference type="ARBA" id="ARBA00022705"/>
    </source>
</evidence>
<dbReference type="Pfam" id="PF11798">
    <property type="entry name" value="IMS_HHH"/>
    <property type="match status" value="1"/>
</dbReference>
<keyword evidence="8" id="KW-0479">Metal-binding</keyword>
<dbReference type="FunFam" id="3.30.1490.100:FF:000004">
    <property type="entry name" value="DNA polymerase IV"/>
    <property type="match status" value="1"/>
</dbReference>
<sequence length="605" mass="67112">MDDDDDETSDDAWDDDESDGTDAAEGWGARDAGADAVGERGRDEETTVPERCDRDVASTSALTTRARNGEGEGPREMTFGSVFTHAKAGMETVDRAKVRRVIYGAVAGTAHHQNELRKEAKTTKRIETMRARAKMMTAMEWESAGKRSDERVRELENARDTSRRWVVVDMDGFYAACEELANPELKKVPVAVAAGPSCVLTTANYVARKFGVRAAMPGFIAKKLCPELVFVKPDFTKYVKASKESRSVFAQYNPDYIAGSLDEAYIEVTEYCKEHDTTMEAIAAEIREKVKAATGGLTCSVGGACSRRLAKVCSDFNKPDGQYILEPSREAALTFLRDLPVRKMYGIGKTLERVLNEFDIETCGDLLDKRALMLALFTPKSFEHLIGIALGVGTERHPREEPDGIAPRKGVSKSETFAATSDKTFLDAKMTEMATMVALECQRLNLKGRMVAVKLKRSTFDVIQRQTTLAGPTNDVKTIVNSALRLLRNENSIGVDMTLRLVGARVSQFDHEEAVPEDQKRIDTYLATPTAAALAANEETWTCDECTRVFPLREKTEHLDWHVARRLQSRDDAEQCRARLASSHKGPTSKKARGKQQNLKAFFTM</sequence>
<dbReference type="EMBL" id="KZ155778">
    <property type="protein sequence ID" value="OUS47492.1"/>
    <property type="molecule type" value="Genomic_DNA"/>
</dbReference>
<dbReference type="Gene3D" id="3.30.1490.100">
    <property type="entry name" value="DNA polymerase, Y-family, little finger domain"/>
    <property type="match status" value="1"/>
</dbReference>
<evidence type="ECO:0000256" key="6">
    <source>
        <dbReference type="ARBA" id="ARBA00022695"/>
    </source>
</evidence>
<dbReference type="PROSITE" id="PS51907">
    <property type="entry name" value="ZF_UBZ3"/>
    <property type="match status" value="1"/>
</dbReference>
<dbReference type="Gene3D" id="3.30.70.270">
    <property type="match status" value="1"/>
</dbReference>
<keyword evidence="7" id="KW-0235">DNA replication</keyword>
<dbReference type="InterPro" id="IPR017961">
    <property type="entry name" value="DNA_pol_Y-fam_little_finger"/>
</dbReference>
<dbReference type="Pfam" id="PF11799">
    <property type="entry name" value="IMS_C"/>
    <property type="match status" value="1"/>
</dbReference>
<evidence type="ECO:0000256" key="5">
    <source>
        <dbReference type="ARBA" id="ARBA00022679"/>
    </source>
</evidence>
<dbReference type="GO" id="GO:0003887">
    <property type="term" value="F:DNA-directed DNA polymerase activity"/>
    <property type="evidence" value="ECO:0007669"/>
    <property type="project" value="UniProtKB-KW"/>
</dbReference>
<dbReference type="InterPro" id="IPR024728">
    <property type="entry name" value="PolY_HhH_motif"/>
</dbReference>
<dbReference type="InterPro" id="IPR001126">
    <property type="entry name" value="UmuC"/>
</dbReference>
<evidence type="ECO:0000256" key="13">
    <source>
        <dbReference type="ARBA" id="ARBA00022932"/>
    </source>
</evidence>
<evidence type="ECO:0000256" key="3">
    <source>
        <dbReference type="ARBA" id="ARBA00012417"/>
    </source>
</evidence>
<keyword evidence="12" id="KW-0460">Magnesium</keyword>
<feature type="compositionally biased region" description="Polar residues" evidence="17">
    <location>
        <begin position="57"/>
        <end position="66"/>
    </location>
</feature>
<dbReference type="InterPro" id="IPR022880">
    <property type="entry name" value="DNApol_IV"/>
</dbReference>
<feature type="compositionally biased region" description="Acidic residues" evidence="17">
    <location>
        <begin position="1"/>
        <end position="22"/>
    </location>
</feature>
<dbReference type="GO" id="GO:0008270">
    <property type="term" value="F:zinc ion binding"/>
    <property type="evidence" value="ECO:0007669"/>
    <property type="project" value="UniProtKB-KW"/>
</dbReference>